<evidence type="ECO:0000256" key="7">
    <source>
        <dbReference type="ARBA" id="ARBA00022989"/>
    </source>
</evidence>
<keyword evidence="3 10" id="KW-0328">Glycosyltransferase</keyword>
<evidence type="ECO:0000313" key="12">
    <source>
        <dbReference type="Proteomes" id="UP001432027"/>
    </source>
</evidence>
<protein>
    <recommendedName>
        <fullName evidence="10">Hexosyltransferase</fullName>
        <ecNumber evidence="10">2.4.1.-</ecNumber>
    </recommendedName>
</protein>
<dbReference type="GO" id="GO:0006493">
    <property type="term" value="P:protein O-linked glycosylation"/>
    <property type="evidence" value="ECO:0007669"/>
    <property type="project" value="TreeGrafter"/>
</dbReference>
<dbReference type="AlphaFoldDB" id="A0AAV5TRX5"/>
<organism evidence="11 12">
    <name type="scientific">Pristionchus entomophagus</name>
    <dbReference type="NCBI Taxonomy" id="358040"/>
    <lineage>
        <taxon>Eukaryota</taxon>
        <taxon>Metazoa</taxon>
        <taxon>Ecdysozoa</taxon>
        <taxon>Nematoda</taxon>
        <taxon>Chromadorea</taxon>
        <taxon>Rhabditida</taxon>
        <taxon>Rhabditina</taxon>
        <taxon>Diplogasteromorpha</taxon>
        <taxon>Diplogasteroidea</taxon>
        <taxon>Neodiplogasteridae</taxon>
        <taxon>Pristionchus</taxon>
    </lineage>
</organism>
<keyword evidence="12" id="KW-1185">Reference proteome</keyword>
<gene>
    <name evidence="11" type="ORF">PENTCL1PPCAC_19107</name>
</gene>
<evidence type="ECO:0000313" key="11">
    <source>
        <dbReference type="EMBL" id="GMS96932.1"/>
    </source>
</evidence>
<dbReference type="GO" id="GO:0000139">
    <property type="term" value="C:Golgi membrane"/>
    <property type="evidence" value="ECO:0007669"/>
    <property type="project" value="UniProtKB-SubCell"/>
</dbReference>
<evidence type="ECO:0000256" key="8">
    <source>
        <dbReference type="ARBA" id="ARBA00023034"/>
    </source>
</evidence>
<dbReference type="EC" id="2.4.1.-" evidence="10"/>
<dbReference type="InterPro" id="IPR002659">
    <property type="entry name" value="Glyco_trans_31"/>
</dbReference>
<dbReference type="Gene3D" id="3.90.550.50">
    <property type="match status" value="1"/>
</dbReference>
<keyword evidence="8 10" id="KW-0333">Golgi apparatus</keyword>
<comment type="similarity">
    <text evidence="2 10">Belongs to the glycosyltransferase 31 family.</text>
</comment>
<evidence type="ECO:0000256" key="9">
    <source>
        <dbReference type="ARBA" id="ARBA00023136"/>
    </source>
</evidence>
<keyword evidence="4" id="KW-0808">Transferase</keyword>
<accession>A0AAV5TRX5</accession>
<feature type="non-terminal residue" evidence="11">
    <location>
        <position position="1"/>
    </location>
</feature>
<evidence type="ECO:0000256" key="6">
    <source>
        <dbReference type="ARBA" id="ARBA00022968"/>
    </source>
</evidence>
<dbReference type="EMBL" id="BTSX01000004">
    <property type="protein sequence ID" value="GMS96932.1"/>
    <property type="molecule type" value="Genomic_DNA"/>
</dbReference>
<proteinExistence type="inferred from homology"/>
<dbReference type="Pfam" id="PF01762">
    <property type="entry name" value="Galactosyl_T"/>
    <property type="match status" value="1"/>
</dbReference>
<keyword evidence="9" id="KW-0472">Membrane</keyword>
<evidence type="ECO:0000256" key="5">
    <source>
        <dbReference type="ARBA" id="ARBA00022692"/>
    </source>
</evidence>
<feature type="non-terminal residue" evidence="11">
    <location>
        <position position="148"/>
    </location>
</feature>
<evidence type="ECO:0000256" key="4">
    <source>
        <dbReference type="ARBA" id="ARBA00022679"/>
    </source>
</evidence>
<comment type="caution">
    <text evidence="11">The sequence shown here is derived from an EMBL/GenBank/DDBJ whole genome shotgun (WGS) entry which is preliminary data.</text>
</comment>
<keyword evidence="5" id="KW-0812">Transmembrane</keyword>
<dbReference type="PANTHER" id="PTHR11214:SF391">
    <property type="entry name" value="BETA-1,3-GALACTOSYLTRANSFERASE BRE-2-RELATED"/>
    <property type="match status" value="1"/>
</dbReference>
<evidence type="ECO:0000256" key="1">
    <source>
        <dbReference type="ARBA" id="ARBA00004323"/>
    </source>
</evidence>
<sequence length="148" mass="17378">KYEKYSEPENTVHCRSQIIFSIVLRSPKFNSTKKYGVVLLVLSAEYERSEREEIRNSWASNKESNTLKTGDSLVIFLVGRSFELDEEASTYGDLLQADIKETYRNLVYKLEVGYRWLNKNVKFDYVAKIDSDTVVHIDRLYNLLEYID</sequence>
<dbReference type="Proteomes" id="UP001432027">
    <property type="component" value="Unassembled WGS sequence"/>
</dbReference>
<evidence type="ECO:0000256" key="2">
    <source>
        <dbReference type="ARBA" id="ARBA00008661"/>
    </source>
</evidence>
<evidence type="ECO:0000256" key="3">
    <source>
        <dbReference type="ARBA" id="ARBA00022676"/>
    </source>
</evidence>
<dbReference type="PANTHER" id="PTHR11214">
    <property type="entry name" value="BETA-1,3-N-ACETYLGLUCOSAMINYLTRANSFERASE"/>
    <property type="match status" value="1"/>
</dbReference>
<evidence type="ECO:0000256" key="10">
    <source>
        <dbReference type="RuleBase" id="RU363063"/>
    </source>
</evidence>
<keyword evidence="6" id="KW-0735">Signal-anchor</keyword>
<name>A0AAV5TRX5_9BILA</name>
<dbReference type="GO" id="GO:0016758">
    <property type="term" value="F:hexosyltransferase activity"/>
    <property type="evidence" value="ECO:0007669"/>
    <property type="project" value="InterPro"/>
</dbReference>
<comment type="subcellular location">
    <subcellularLocation>
        <location evidence="1 10">Golgi apparatus membrane</location>
        <topology evidence="1 10">Single-pass type II membrane protein</topology>
    </subcellularLocation>
</comment>
<keyword evidence="7" id="KW-1133">Transmembrane helix</keyword>
<reference evidence="11" key="1">
    <citation type="submission" date="2023-10" db="EMBL/GenBank/DDBJ databases">
        <title>Genome assembly of Pristionchus species.</title>
        <authorList>
            <person name="Yoshida K."/>
            <person name="Sommer R.J."/>
        </authorList>
    </citation>
    <scope>NUCLEOTIDE SEQUENCE</scope>
    <source>
        <strain evidence="11">RS0144</strain>
    </source>
</reference>